<evidence type="ECO:0000256" key="1">
    <source>
        <dbReference type="ARBA" id="ARBA00004370"/>
    </source>
</evidence>
<keyword evidence="8" id="KW-1185">Reference proteome</keyword>
<dbReference type="PROSITE" id="PS50042">
    <property type="entry name" value="CNMP_BINDING_3"/>
    <property type="match status" value="1"/>
</dbReference>
<keyword evidence="4 5" id="KW-0472">Membrane</keyword>
<dbReference type="Gene3D" id="2.60.120.10">
    <property type="entry name" value="Jelly Rolls"/>
    <property type="match status" value="1"/>
</dbReference>
<dbReference type="InterPro" id="IPR010920">
    <property type="entry name" value="LSM_dom_sf"/>
</dbReference>
<dbReference type="GO" id="GO:0005886">
    <property type="term" value="C:plasma membrane"/>
    <property type="evidence" value="ECO:0007669"/>
    <property type="project" value="UniProtKB-SubCell"/>
</dbReference>
<comment type="caution">
    <text evidence="7">The sequence shown here is derived from an EMBL/GenBank/DDBJ whole genome shotgun (WGS) entry which is preliminary data.</text>
</comment>
<dbReference type="PROSITE" id="PS00889">
    <property type="entry name" value="CNMP_BINDING_2"/>
    <property type="match status" value="1"/>
</dbReference>
<evidence type="ECO:0000313" key="7">
    <source>
        <dbReference type="EMBL" id="OBV38233.1"/>
    </source>
</evidence>
<dbReference type="InterPro" id="IPR000595">
    <property type="entry name" value="cNMP-bd_dom"/>
</dbReference>
<dbReference type="PANTHER" id="PTHR30221:SF1">
    <property type="entry name" value="SMALL-CONDUCTANCE MECHANOSENSITIVE CHANNEL"/>
    <property type="match status" value="1"/>
</dbReference>
<dbReference type="Pfam" id="PF00027">
    <property type="entry name" value="cNMP_binding"/>
    <property type="match status" value="1"/>
</dbReference>
<keyword evidence="2 5" id="KW-0812">Transmembrane</keyword>
<keyword evidence="5" id="KW-0997">Cell inner membrane</keyword>
<proteinExistence type="inferred from homology"/>
<dbReference type="Pfam" id="PF00924">
    <property type="entry name" value="MS_channel_2nd"/>
    <property type="match status" value="1"/>
</dbReference>
<dbReference type="GO" id="GO:0008381">
    <property type="term" value="F:mechanosensitive monoatomic ion channel activity"/>
    <property type="evidence" value="ECO:0007669"/>
    <property type="project" value="InterPro"/>
</dbReference>
<evidence type="ECO:0000256" key="2">
    <source>
        <dbReference type="ARBA" id="ARBA00022692"/>
    </source>
</evidence>
<dbReference type="InterPro" id="IPR023408">
    <property type="entry name" value="MscS_beta-dom_sf"/>
</dbReference>
<dbReference type="EMBL" id="LOCQ01000058">
    <property type="protein sequence ID" value="OBV38233.1"/>
    <property type="molecule type" value="Genomic_DNA"/>
</dbReference>
<keyword evidence="5" id="KW-0406">Ion transport</keyword>
<comment type="caution">
    <text evidence="5">Lacks conserved residue(s) required for the propagation of feature annotation.</text>
</comment>
<dbReference type="InterPro" id="IPR014710">
    <property type="entry name" value="RmlC-like_jellyroll"/>
</dbReference>
<evidence type="ECO:0000259" key="6">
    <source>
        <dbReference type="PROSITE" id="PS50042"/>
    </source>
</evidence>
<keyword evidence="3 5" id="KW-1133">Transmembrane helix</keyword>
<evidence type="ECO:0000256" key="5">
    <source>
        <dbReference type="RuleBase" id="RU369025"/>
    </source>
</evidence>
<keyword evidence="5" id="KW-0813">Transport</keyword>
<comment type="function">
    <text evidence="5">Mechanosensitive channel that participates in the regulation of osmotic pressure changes within the cell, opening in response to stretch forces in the membrane lipid bilayer, without the need for other proteins. Contributes to normal resistance to hypoosmotic shock. Forms an ion channel of 1.0 nanosiemens conductance with a slight preference for anions.</text>
</comment>
<feature type="transmembrane region" description="Helical" evidence="5">
    <location>
        <begin position="42"/>
        <end position="60"/>
    </location>
</feature>
<comment type="similarity">
    <text evidence="5">Belongs to the MscS (TC 1.A.23) family.</text>
</comment>
<protein>
    <recommendedName>
        <fullName evidence="5">Small-conductance mechanosensitive channel</fullName>
    </recommendedName>
</protein>
<dbReference type="InterPro" id="IPR045275">
    <property type="entry name" value="MscS_archaea/bacteria_type"/>
</dbReference>
<dbReference type="CDD" id="cd00038">
    <property type="entry name" value="CAP_ED"/>
    <property type="match status" value="1"/>
</dbReference>
<dbReference type="InterPro" id="IPR018488">
    <property type="entry name" value="cNMP-bd_CS"/>
</dbReference>
<dbReference type="PANTHER" id="PTHR30221">
    <property type="entry name" value="SMALL-CONDUCTANCE MECHANOSENSITIVE CHANNEL"/>
    <property type="match status" value="1"/>
</dbReference>
<organism evidence="7 8">
    <name type="scientific">Janthinobacterium psychrotolerans</name>
    <dbReference type="NCBI Taxonomy" id="1747903"/>
    <lineage>
        <taxon>Bacteria</taxon>
        <taxon>Pseudomonadati</taxon>
        <taxon>Pseudomonadota</taxon>
        <taxon>Betaproteobacteria</taxon>
        <taxon>Burkholderiales</taxon>
        <taxon>Oxalobacteraceae</taxon>
        <taxon>Janthinobacterium</taxon>
    </lineage>
</organism>
<dbReference type="SMART" id="SM00100">
    <property type="entry name" value="cNMP"/>
    <property type="match status" value="1"/>
</dbReference>
<comment type="subunit">
    <text evidence="5">Homoheptamer.</text>
</comment>
<evidence type="ECO:0000256" key="3">
    <source>
        <dbReference type="ARBA" id="ARBA00022989"/>
    </source>
</evidence>
<dbReference type="AlphaFoldDB" id="A0A1A7C1N6"/>
<dbReference type="Gene3D" id="1.10.287.1260">
    <property type="match status" value="1"/>
</dbReference>
<accession>A0A1A7C1N6</accession>
<dbReference type="STRING" id="1747903.ASR47_1005187"/>
<dbReference type="Proteomes" id="UP000092713">
    <property type="component" value="Unassembled WGS sequence"/>
</dbReference>
<evidence type="ECO:0000313" key="8">
    <source>
        <dbReference type="Proteomes" id="UP000092713"/>
    </source>
</evidence>
<dbReference type="SUPFAM" id="SSF50182">
    <property type="entry name" value="Sm-like ribonucleoproteins"/>
    <property type="match status" value="1"/>
</dbReference>
<name>A0A1A7C1N6_9BURK</name>
<sequence length="473" mass="50536">MLAVAGILLAFASLEVLGGPFGWLADGREAAGLLAGDGIPLLQLLLLAMLLDQLIWALAARGRTLDMRVPRLALQIVTFLIYALFFCGILNQVFGLSMTAMLGASGVIGLILGFGLRGLVADVFSGIALHLDASISVGDWVDLQYRGRDMSGKVVDFAWRTVVLADRADNLVLIPNGEFAGVMVTNRSRPGPLSKYECLLELDAGHDTARILAILDNALARAVQDGLLSAGSAPYTQLAALKDGLATYRMVYFVEVGARSPGTHSHVALQYGAQFLRAAGVPLASSQQVEWRRQDGPERHHLARPEARAGVLAGARYLSALSPQELAVIAAETVTVRTGPGQALLNAGDPGETMFVVLEGSFEVVIDGPHGPLEVARLWPGDCFGEMSLFTGAPRSAHVRARTASVTLEVAKHTMAGIFERNPKLVERIAALIEQRRSVNEDALLRPAGLPAGAPQSPGMLERIREFFRLARS</sequence>
<feature type="transmembrane region" description="Helical" evidence="5">
    <location>
        <begin position="72"/>
        <end position="94"/>
    </location>
</feature>
<dbReference type="SUPFAM" id="SSF51206">
    <property type="entry name" value="cAMP-binding domain-like"/>
    <property type="match status" value="1"/>
</dbReference>
<reference evidence="7 8" key="1">
    <citation type="submission" date="2016-04" db="EMBL/GenBank/DDBJ databases">
        <title>Draft genome sequence of Janthinobacterium psychrotolerans sp. nov., isolated from freshwater sediments in Denmark.</title>
        <authorList>
            <person name="Gong X."/>
            <person name="Skrivergaard S."/>
            <person name="Korsgaard B.S."/>
            <person name="Schreiber L."/>
            <person name="Marshall I.P."/>
            <person name="Finster K."/>
            <person name="Schramm A."/>
        </authorList>
    </citation>
    <scope>NUCLEOTIDE SEQUENCE [LARGE SCALE GENOMIC DNA]</scope>
    <source>
        <strain evidence="7 8">S3-2</strain>
    </source>
</reference>
<feature type="transmembrane region" description="Helical" evidence="5">
    <location>
        <begin position="100"/>
        <end position="120"/>
    </location>
</feature>
<dbReference type="Gene3D" id="2.30.30.60">
    <property type="match status" value="1"/>
</dbReference>
<keyword evidence="5" id="KW-0407">Ion channel</keyword>
<keyword evidence="5" id="KW-1003">Cell membrane</keyword>
<feature type="domain" description="Cyclic nucleotide-binding" evidence="6">
    <location>
        <begin position="317"/>
        <end position="436"/>
    </location>
</feature>
<evidence type="ECO:0000256" key="4">
    <source>
        <dbReference type="ARBA" id="ARBA00023136"/>
    </source>
</evidence>
<dbReference type="InterPro" id="IPR006685">
    <property type="entry name" value="MscS_channel_2nd"/>
</dbReference>
<comment type="subcellular location">
    <subcellularLocation>
        <location evidence="5">Cell inner membrane</location>
        <topology evidence="5">Multi-pass membrane protein</topology>
    </subcellularLocation>
    <subcellularLocation>
        <location evidence="1">Membrane</location>
    </subcellularLocation>
</comment>
<gene>
    <name evidence="7" type="ORF">ASR47_1005187</name>
</gene>
<dbReference type="InterPro" id="IPR018490">
    <property type="entry name" value="cNMP-bd_dom_sf"/>
</dbReference>